<protein>
    <submittedName>
        <fullName evidence="2">Unannotated protein</fullName>
    </submittedName>
</protein>
<reference evidence="2" key="1">
    <citation type="submission" date="2020-05" db="EMBL/GenBank/DDBJ databases">
        <authorList>
            <person name="Chiriac C."/>
            <person name="Salcher M."/>
            <person name="Ghai R."/>
            <person name="Kavagutti S V."/>
        </authorList>
    </citation>
    <scope>NUCLEOTIDE SEQUENCE</scope>
</reference>
<evidence type="ECO:0000256" key="1">
    <source>
        <dbReference type="SAM" id="MobiDB-lite"/>
    </source>
</evidence>
<feature type="compositionally biased region" description="Gly residues" evidence="1">
    <location>
        <begin position="656"/>
        <end position="680"/>
    </location>
</feature>
<sequence>MAIRPLFMRGVSLTASVALSLTGVAAVAVVTAAPAEAGAVTAHFCPKAPGVTVVGTDATTGYPICQQLFNESGTFTVPFDVSAVDVVLAGGGGGGGGGGTDAFGAVLAGGGGAGGSVALYKDLAVTPGTPVAVTVGAGGANGVGGSATDITTWTGTNGSAGGDSAFGAWSTPGGGGGTAAGSDGSVITVGTGGSTAAGSNIIGSSAAQDGGNPAVIPSWDVNNYFTAAGGGAGAGGVGADATYGTFDGTWAASFGGDGGAGFIPFEATTLFPDATWVSILDGSDVVVGGGWDPTSADLTNFGFGPGAGGASSGIDTTDPVSVCGSGVYLDGTRNSSGYGNGGSVNSHDLTAPDWGQCGTWQDPTFGAGGGGGVGYSAIYAIRGGADLSGGAGGLYGAVVVRYLAGPLAPCVEGSTMTTTVTEGVAEVVITGSCAFTAPAGVSSYDMVVVGGGGGGGFAAYAAGGGGGGGQVALCTGLTGAANAVIGTGGESGMPSQDGTATEVSDAASATVCSGAGGKAGVWGLPWMNGEEVSPPSSGAGGETGNAVFGGGSGSISYLLDSTLQDTTTTPANSPGYYYFSAAAGGGAGDSAAGSTPAGCEAGSGLAGDMSAEPLVLPVITGPTSLDCGSSEGGVGTEVGTITGASTSAFADDTRVLGGGGGGGNNTAGQTTGGLGGGADGGSSAADSGPGGTASDSTGGGGGGGYAGDVMFGMNYGEETLIIGENVPQTGGSGGNGAVILRYTVPSSATLYVVPDAQPLTYGGGAPTYGYTLHTGSPTGPAVTPTLTTAPTCTSDYVAFSPTTGKVANSPRTITCSGASDAGYTFDYTSTADLSIAKATAVCTVTPYTVTYNAISHTASGSCTGVGTDGVLTGLVVSGTTHTAAGTYATDPWAFTDTTGNYSNDSGTVSDKINAATMVCKVKGYTLTYDGLAHKATVGSGDEGHEGSSSCTGLGGVSVRGVTVSGTTHTNVGSYSDTAIVHDPSGNYADVSIPITDVIKPLSTNIVYNGTQWIALSGTSMTPSVSGLGARCTGSVSYSLDTSPFTGLPGPYALSVVDGNVSTIGWLPGAYLITAAYAGDGNCVASSDISGVTVGVSTSGSAWGGGYVNSSPGKANFGFEVQSFAKSGLIPASVKGQLAWVMKGNWKFKGTLTSYSLNTSTGIGTARGTGSLFYWSKTTLGGSWVAATTGVASVTITFTATTASTRTKAATVGSFGIAFTGTKASGAPSLPTFAKVNIASGNIKTN</sequence>
<accession>A0A6J7SCP6</accession>
<name>A0A6J7SCP6_9ZZZZ</name>
<feature type="region of interest" description="Disordered" evidence="1">
    <location>
        <begin position="653"/>
        <end position="701"/>
    </location>
</feature>
<gene>
    <name evidence="2" type="ORF">UFOPK4150_02127</name>
</gene>
<proteinExistence type="predicted"/>
<organism evidence="2">
    <name type="scientific">freshwater metagenome</name>
    <dbReference type="NCBI Taxonomy" id="449393"/>
    <lineage>
        <taxon>unclassified sequences</taxon>
        <taxon>metagenomes</taxon>
        <taxon>ecological metagenomes</taxon>
    </lineage>
</organism>
<feature type="compositionally biased region" description="Low complexity" evidence="1">
    <location>
        <begin position="681"/>
        <end position="696"/>
    </location>
</feature>
<dbReference type="EMBL" id="CAFBPU010000061">
    <property type="protein sequence ID" value="CAB5039114.1"/>
    <property type="molecule type" value="Genomic_DNA"/>
</dbReference>
<evidence type="ECO:0000313" key="2">
    <source>
        <dbReference type="EMBL" id="CAB5039114.1"/>
    </source>
</evidence>
<dbReference type="AlphaFoldDB" id="A0A6J7SCP6"/>